<keyword evidence="4" id="KW-1185">Reference proteome</keyword>
<organism evidence="3 4">
    <name type="scientific">Sutterella seckii</name>
    <dbReference type="NCBI Taxonomy" id="1944635"/>
    <lineage>
        <taxon>Bacteria</taxon>
        <taxon>Pseudomonadati</taxon>
        <taxon>Pseudomonadota</taxon>
        <taxon>Betaproteobacteria</taxon>
        <taxon>Burkholderiales</taxon>
        <taxon>Sutterellaceae</taxon>
        <taxon>Sutterella</taxon>
    </lineage>
</organism>
<keyword evidence="2" id="KW-1133">Transmembrane helix</keyword>
<feature type="transmembrane region" description="Helical" evidence="2">
    <location>
        <begin position="50"/>
        <end position="69"/>
    </location>
</feature>
<dbReference type="InterPro" id="IPR005498">
    <property type="entry name" value="T4SS_VirB10/TraB/TrbI"/>
</dbReference>
<evidence type="ECO:0000313" key="4">
    <source>
        <dbReference type="Proteomes" id="UP000469462"/>
    </source>
</evidence>
<feature type="region of interest" description="Disordered" evidence="1">
    <location>
        <begin position="1"/>
        <end position="22"/>
    </location>
</feature>
<reference evidence="3 4" key="1">
    <citation type="submission" date="2019-10" db="EMBL/GenBank/DDBJ databases">
        <title>Genome diversity of Sutterella seckii.</title>
        <authorList>
            <person name="Chaplin A.V."/>
            <person name="Sokolova S.R."/>
            <person name="Mosin K.A."/>
            <person name="Ivanova E.L."/>
            <person name="Kochetkova T.O."/>
            <person name="Goltsov A.Y."/>
            <person name="Trofimov D.Y."/>
            <person name="Efimov B.A."/>
        </authorList>
    </citation>
    <scope>NUCLEOTIDE SEQUENCE [LARGE SCALE GENOMIC DNA]</scope>
    <source>
        <strain evidence="3 4">ASD3426</strain>
    </source>
</reference>
<keyword evidence="2" id="KW-0472">Membrane</keyword>
<name>A0AAI9SCS1_9BURK</name>
<proteinExistence type="predicted"/>
<dbReference type="Proteomes" id="UP000469462">
    <property type="component" value="Unassembled WGS sequence"/>
</dbReference>
<dbReference type="Pfam" id="PF03743">
    <property type="entry name" value="TrbI"/>
    <property type="match status" value="1"/>
</dbReference>
<feature type="region of interest" description="Disordered" evidence="1">
    <location>
        <begin position="162"/>
        <end position="189"/>
    </location>
</feature>
<accession>A0AAI9SCS1</accession>
<feature type="compositionally biased region" description="Basic and acidic residues" evidence="1">
    <location>
        <begin position="1"/>
        <end position="13"/>
    </location>
</feature>
<comment type="caution">
    <text evidence="3">The sequence shown here is derived from an EMBL/GenBank/DDBJ whole genome shotgun (WGS) entry which is preliminary data.</text>
</comment>
<protein>
    <recommendedName>
        <fullName evidence="5">Conjugal transfer protein TraB</fullName>
    </recommendedName>
</protein>
<evidence type="ECO:0008006" key="5">
    <source>
        <dbReference type="Google" id="ProtNLM"/>
    </source>
</evidence>
<keyword evidence="2" id="KW-0812">Transmembrane</keyword>
<dbReference type="CDD" id="cd16430">
    <property type="entry name" value="TraB"/>
    <property type="match status" value="1"/>
</dbReference>
<evidence type="ECO:0000313" key="3">
    <source>
        <dbReference type="EMBL" id="KAB7650966.1"/>
    </source>
</evidence>
<evidence type="ECO:0000256" key="2">
    <source>
        <dbReference type="SAM" id="Phobius"/>
    </source>
</evidence>
<feature type="compositionally biased region" description="Low complexity" evidence="1">
    <location>
        <begin position="162"/>
        <end position="181"/>
    </location>
</feature>
<evidence type="ECO:0000256" key="1">
    <source>
        <dbReference type="SAM" id="MobiDB-lite"/>
    </source>
</evidence>
<gene>
    <name evidence="3" type="ORF">GBM96_07250</name>
</gene>
<dbReference type="EMBL" id="WEHW01000024">
    <property type="protein sequence ID" value="KAB7650966.1"/>
    <property type="molecule type" value="Genomic_DNA"/>
</dbReference>
<sequence length="460" mass="48860">MAADDHREFDRSGDSSSSGSSLFSSAWASVRSRMSDAQLSNDFRKKKQKGLLIALGAALLVLIGGGLVMSPQSPKEKTKNPIADTDLTLHPDRAQREAYSLMTERALEKLSMRLDSLEKGLSEMRLTYQDSVTNLKGSVRSQEELIRSLDRDRRAWVEYQAKNSPAKASASGASSASEADSGTPYDQADLDRQIGNAAPVTPVNAAYVPEGGRLAMVTLTPPKDERRLNSPRFAPAPLYEYEKPLAVNRAAGTTVETYIPAGSFVRATLLTGVYAPTGGAGASQAMPVLMRLDAPAVLPNRWKSKVESCHVTGSATGDISSERTLIRLDRLSCVGKKGETLDIQVSGYAVGSDGKVGVRSTLVTRSGQAIAAALSTAVLSGLGKAVSLSAQSVTTNVSGLDTVRYDNALQAGLGQGMASGFDRIVDHYLKLASHIFPVLEVDSGTPLDLVISQGTILRES</sequence>
<dbReference type="AlphaFoldDB" id="A0AAI9SCS1"/>
<dbReference type="RefSeq" id="WP_139687100.1">
    <property type="nucleotide sequence ID" value="NZ_WEHW01000024.1"/>
</dbReference>